<dbReference type="RefSeq" id="WP_122919586.1">
    <property type="nucleotide sequence ID" value="NZ_RHHQ01000015.1"/>
</dbReference>
<protein>
    <submittedName>
        <fullName evidence="1">Uncharacterized protein</fullName>
    </submittedName>
</protein>
<dbReference type="EMBL" id="RHHQ01000015">
    <property type="protein sequence ID" value="RNB85101.1"/>
    <property type="molecule type" value="Genomic_DNA"/>
</dbReference>
<proteinExistence type="predicted"/>
<keyword evidence="2" id="KW-1185">Reference proteome</keyword>
<sequence>MQESGAKAFTMPARLAQKNENAFASHIIVKMLPPRSVWLLDAVFIFLRKPFTPSPSRHCNAFRGAFLQKSLATPPQTHFPKQTTAKYVY</sequence>
<dbReference type="Proteomes" id="UP000271031">
    <property type="component" value="Unassembled WGS sequence"/>
</dbReference>
<accession>A0A3M8DBU1</accession>
<evidence type="ECO:0000313" key="1">
    <source>
        <dbReference type="EMBL" id="RNB85101.1"/>
    </source>
</evidence>
<organism evidence="1 2">
    <name type="scientific">Brevibacillus fluminis</name>
    <dbReference type="NCBI Taxonomy" id="511487"/>
    <lineage>
        <taxon>Bacteria</taxon>
        <taxon>Bacillati</taxon>
        <taxon>Bacillota</taxon>
        <taxon>Bacilli</taxon>
        <taxon>Bacillales</taxon>
        <taxon>Paenibacillaceae</taxon>
        <taxon>Brevibacillus</taxon>
    </lineage>
</organism>
<name>A0A3M8DBU1_9BACL</name>
<gene>
    <name evidence="1" type="ORF">EDM56_19530</name>
</gene>
<evidence type="ECO:0000313" key="2">
    <source>
        <dbReference type="Proteomes" id="UP000271031"/>
    </source>
</evidence>
<reference evidence="1 2" key="1">
    <citation type="submission" date="2018-10" db="EMBL/GenBank/DDBJ databases">
        <title>Phylogenomics of Brevibacillus.</title>
        <authorList>
            <person name="Dunlap C."/>
        </authorList>
    </citation>
    <scope>NUCLEOTIDE SEQUENCE [LARGE SCALE GENOMIC DNA]</scope>
    <source>
        <strain evidence="1 2">JCM 15716</strain>
    </source>
</reference>
<dbReference type="AlphaFoldDB" id="A0A3M8DBU1"/>
<comment type="caution">
    <text evidence="1">The sequence shown here is derived from an EMBL/GenBank/DDBJ whole genome shotgun (WGS) entry which is preliminary data.</text>
</comment>